<dbReference type="GO" id="GO:0005543">
    <property type="term" value="F:phospholipid binding"/>
    <property type="evidence" value="ECO:0007669"/>
    <property type="project" value="InterPro"/>
</dbReference>
<dbReference type="STRING" id="1314777.A0A164ZS21"/>
<feature type="region of interest" description="Disordered" evidence="1">
    <location>
        <begin position="267"/>
        <end position="300"/>
    </location>
</feature>
<sequence length="390" mass="42988">MSNIRPPSFSKINRPTSPTLSEATTRASMLDLDGKVITRADLRASVQAYETVPSASYRAALISLSNSTAAFADAIETCSGLKGASFATASRQGVAAGFHHLFANHLHLLSTSIDRKFEKPLAQHLNDYRHVIVERSAAYEKSLRERSRIIRQTEAENMNIGRRRERNMETFRAALAVLQSQVDEIDRLKVEHYQEIAEHEEETWDFVQGKARVAVVVKSTFEVFDRLSSKSTDPILEPMLSSIPDPFDSYGPPKPEGQIFSVLQPLGIMTDPSQPSTPRTSEPDTSIAAPRPSWVNDMGGFLPSNTSTYAEWQNVQSSDYSQRRHSFPASLSTTSESPLSSPPKSPPQRVAESKLRNVLSAIDENRGLNESEPAPDLSTSPSSSELNAQG</sequence>
<evidence type="ECO:0000313" key="2">
    <source>
        <dbReference type="EMBL" id="KZS98003.1"/>
    </source>
</evidence>
<feature type="compositionally biased region" description="Polar residues" evidence="1">
    <location>
        <begin position="377"/>
        <end position="390"/>
    </location>
</feature>
<reference evidence="2 3" key="1">
    <citation type="journal article" date="2016" name="Mol. Biol. Evol.">
        <title>Comparative Genomics of Early-Diverging Mushroom-Forming Fungi Provides Insights into the Origins of Lignocellulose Decay Capabilities.</title>
        <authorList>
            <person name="Nagy L.G."/>
            <person name="Riley R."/>
            <person name="Tritt A."/>
            <person name="Adam C."/>
            <person name="Daum C."/>
            <person name="Floudas D."/>
            <person name="Sun H."/>
            <person name="Yadav J.S."/>
            <person name="Pangilinan J."/>
            <person name="Larsson K.H."/>
            <person name="Matsuura K."/>
            <person name="Barry K."/>
            <person name="Labutti K."/>
            <person name="Kuo R."/>
            <person name="Ohm R.A."/>
            <person name="Bhattacharya S.S."/>
            <person name="Shirouzu T."/>
            <person name="Yoshinaga Y."/>
            <person name="Martin F.M."/>
            <person name="Grigoriev I.V."/>
            <person name="Hibbett D.S."/>
        </authorList>
    </citation>
    <scope>NUCLEOTIDE SEQUENCE [LARGE SCALE GENOMIC DNA]</scope>
    <source>
        <strain evidence="2 3">HHB9708</strain>
    </source>
</reference>
<feature type="region of interest" description="Disordered" evidence="1">
    <location>
        <begin position="1"/>
        <end position="20"/>
    </location>
</feature>
<evidence type="ECO:0000313" key="3">
    <source>
        <dbReference type="Proteomes" id="UP000076722"/>
    </source>
</evidence>
<feature type="compositionally biased region" description="Low complexity" evidence="1">
    <location>
        <begin position="328"/>
        <end position="339"/>
    </location>
</feature>
<name>A0A164ZS21_9AGAM</name>
<proteinExistence type="predicted"/>
<dbReference type="InterPro" id="IPR037470">
    <property type="entry name" value="IVY1"/>
</dbReference>
<dbReference type="PANTHER" id="PTHR38407:SF1">
    <property type="entry name" value="PROTEIN IVY1"/>
    <property type="match status" value="1"/>
</dbReference>
<dbReference type="AlphaFoldDB" id="A0A164ZS21"/>
<protein>
    <recommendedName>
        <fullName evidence="4">IMD domain-containing protein</fullName>
    </recommendedName>
</protein>
<dbReference type="GO" id="GO:0000329">
    <property type="term" value="C:fungal-type vacuole membrane"/>
    <property type="evidence" value="ECO:0007669"/>
    <property type="project" value="InterPro"/>
</dbReference>
<dbReference type="InterPro" id="IPR027267">
    <property type="entry name" value="AH/BAR_dom_sf"/>
</dbReference>
<accession>A0A164ZS21</accession>
<gene>
    <name evidence="2" type="ORF">SISNIDRAFT_405511</name>
</gene>
<keyword evidence="3" id="KW-1185">Reference proteome</keyword>
<dbReference type="GO" id="GO:0042144">
    <property type="term" value="P:vacuole fusion, non-autophagic"/>
    <property type="evidence" value="ECO:0007669"/>
    <property type="project" value="InterPro"/>
</dbReference>
<organism evidence="2 3">
    <name type="scientific">Sistotremastrum niveocremeum HHB9708</name>
    <dbReference type="NCBI Taxonomy" id="1314777"/>
    <lineage>
        <taxon>Eukaryota</taxon>
        <taxon>Fungi</taxon>
        <taxon>Dikarya</taxon>
        <taxon>Basidiomycota</taxon>
        <taxon>Agaricomycotina</taxon>
        <taxon>Agaricomycetes</taxon>
        <taxon>Sistotremastrales</taxon>
        <taxon>Sistotremastraceae</taxon>
        <taxon>Sertulicium</taxon>
        <taxon>Sertulicium niveocremeum</taxon>
    </lineage>
</organism>
<dbReference type="OrthoDB" id="5594612at2759"/>
<feature type="region of interest" description="Disordered" evidence="1">
    <location>
        <begin position="315"/>
        <end position="390"/>
    </location>
</feature>
<evidence type="ECO:0000256" key="1">
    <source>
        <dbReference type="SAM" id="MobiDB-lite"/>
    </source>
</evidence>
<dbReference type="PANTHER" id="PTHR38407">
    <property type="entry name" value="PROTEIN IVY1"/>
    <property type="match status" value="1"/>
</dbReference>
<evidence type="ECO:0008006" key="4">
    <source>
        <dbReference type="Google" id="ProtNLM"/>
    </source>
</evidence>
<dbReference type="EMBL" id="KV419396">
    <property type="protein sequence ID" value="KZS98003.1"/>
    <property type="molecule type" value="Genomic_DNA"/>
</dbReference>
<feature type="compositionally biased region" description="Polar residues" evidence="1">
    <location>
        <begin position="271"/>
        <end position="284"/>
    </location>
</feature>
<dbReference type="Proteomes" id="UP000076722">
    <property type="component" value="Unassembled WGS sequence"/>
</dbReference>
<dbReference type="Gene3D" id="1.20.1270.60">
    <property type="entry name" value="Arfaptin homology (AH) domain/BAR domain"/>
    <property type="match status" value="1"/>
</dbReference>